<dbReference type="InterPro" id="IPR042094">
    <property type="entry name" value="T2SS_GspF_sf"/>
</dbReference>
<dbReference type="PANTHER" id="PTHR30012:SF0">
    <property type="entry name" value="TYPE II SECRETION SYSTEM PROTEIN F-RELATED"/>
    <property type="match status" value="1"/>
</dbReference>
<comment type="similarity">
    <text evidence="2">Belongs to the GSP F family.</text>
</comment>
<feature type="transmembrane region" description="Helical" evidence="7">
    <location>
        <begin position="175"/>
        <end position="200"/>
    </location>
</feature>
<feature type="transmembrane region" description="Helical" evidence="7">
    <location>
        <begin position="220"/>
        <end position="241"/>
    </location>
</feature>
<dbReference type="Pfam" id="PF00482">
    <property type="entry name" value="T2SSF"/>
    <property type="match status" value="2"/>
</dbReference>
<gene>
    <name evidence="9" type="ORF">MNB_SM-3-60</name>
</gene>
<evidence type="ECO:0000259" key="8">
    <source>
        <dbReference type="Pfam" id="PF00482"/>
    </source>
</evidence>
<dbReference type="Gene3D" id="1.20.81.30">
    <property type="entry name" value="Type II secretion system (T2SS), domain F"/>
    <property type="match status" value="2"/>
</dbReference>
<evidence type="ECO:0000256" key="1">
    <source>
        <dbReference type="ARBA" id="ARBA00004651"/>
    </source>
</evidence>
<dbReference type="EMBL" id="FPHP01000042">
    <property type="protein sequence ID" value="SFV75505.1"/>
    <property type="molecule type" value="Genomic_DNA"/>
</dbReference>
<keyword evidence="6 7" id="KW-0472">Membrane</keyword>
<reference evidence="9" key="1">
    <citation type="submission" date="2016-10" db="EMBL/GenBank/DDBJ databases">
        <authorList>
            <person name="de Groot N.N."/>
        </authorList>
    </citation>
    <scope>NUCLEOTIDE SEQUENCE</scope>
</reference>
<feature type="transmembrane region" description="Helical" evidence="7">
    <location>
        <begin position="379"/>
        <end position="399"/>
    </location>
</feature>
<accession>A0A1W1D4E5</accession>
<organism evidence="9">
    <name type="scientific">hydrothermal vent metagenome</name>
    <dbReference type="NCBI Taxonomy" id="652676"/>
    <lineage>
        <taxon>unclassified sequences</taxon>
        <taxon>metagenomes</taxon>
        <taxon>ecological metagenomes</taxon>
    </lineage>
</organism>
<feature type="domain" description="Type II secretion system protein GspF" evidence="8">
    <location>
        <begin position="279"/>
        <end position="397"/>
    </location>
</feature>
<proteinExistence type="inferred from homology"/>
<evidence type="ECO:0000256" key="6">
    <source>
        <dbReference type="ARBA" id="ARBA00023136"/>
    </source>
</evidence>
<protein>
    <submittedName>
        <fullName evidence="9">Type IV fimbrial assembly protein PilC</fullName>
    </submittedName>
</protein>
<dbReference type="GO" id="GO:0005886">
    <property type="term" value="C:plasma membrane"/>
    <property type="evidence" value="ECO:0007669"/>
    <property type="project" value="UniProtKB-SubCell"/>
</dbReference>
<evidence type="ECO:0000256" key="7">
    <source>
        <dbReference type="SAM" id="Phobius"/>
    </source>
</evidence>
<dbReference type="AlphaFoldDB" id="A0A1W1D4E5"/>
<dbReference type="InterPro" id="IPR018076">
    <property type="entry name" value="T2SS_GspF_dom"/>
</dbReference>
<evidence type="ECO:0000256" key="3">
    <source>
        <dbReference type="ARBA" id="ARBA00022475"/>
    </source>
</evidence>
<dbReference type="PRINTS" id="PR00812">
    <property type="entry name" value="BCTERIALGSPF"/>
</dbReference>
<feature type="domain" description="Type II secretion system protein GspF" evidence="8">
    <location>
        <begin position="69"/>
        <end position="193"/>
    </location>
</feature>
<evidence type="ECO:0000256" key="2">
    <source>
        <dbReference type="ARBA" id="ARBA00005745"/>
    </source>
</evidence>
<keyword evidence="5 7" id="KW-1133">Transmembrane helix</keyword>
<keyword evidence="4 7" id="KW-0812">Transmembrane</keyword>
<name>A0A1W1D4E5_9ZZZZ</name>
<comment type="subcellular location">
    <subcellularLocation>
        <location evidence="1">Cell membrane</location>
        <topology evidence="1">Multi-pass membrane protein</topology>
    </subcellularLocation>
</comment>
<keyword evidence="3" id="KW-1003">Cell membrane</keyword>
<evidence type="ECO:0000313" key="9">
    <source>
        <dbReference type="EMBL" id="SFV75505.1"/>
    </source>
</evidence>
<dbReference type="InterPro" id="IPR003004">
    <property type="entry name" value="GspF/PilC"/>
</dbReference>
<sequence length="404" mass="45564">MIFTFKGIDQTGKKISDKIEATSLEEAKAKIKAKKIIYQTISEEKPSLFANINFTRRYKIPPKELSILSRELAMYIRSGITIVSALKVLQTHYNKNKKIKLFLTTVSTYLDEGKNFYDALEKQTIVELPPFYKESIKVSENGGILDEVLLELSRFLKEQDTINKEIKSAFAYPSFMVVVSLLMIVFMLTFVVPQITGIFASMDQKLPQATLFVIGAGDFFSHYFTTILGGIFIFIVLFSFFKKQSYAFAYKVDKLLLKLPLFGAIIEKSELARFSYIASLLTRSGVPFVQTINLSANILNNLVLKELFLNSATKVVEGKLLSHALYDAKIKIDYTFIQSIALAEETSQVQNVLSNVSELYFEENKDKIGMLLTLLEPSLMLFVGGSIGFIVSAMLLPIFSMSIQ</sequence>
<evidence type="ECO:0000256" key="4">
    <source>
        <dbReference type="ARBA" id="ARBA00022692"/>
    </source>
</evidence>
<evidence type="ECO:0000256" key="5">
    <source>
        <dbReference type="ARBA" id="ARBA00022989"/>
    </source>
</evidence>
<dbReference type="PANTHER" id="PTHR30012">
    <property type="entry name" value="GENERAL SECRETION PATHWAY PROTEIN"/>
    <property type="match status" value="1"/>
</dbReference>